<evidence type="ECO:0000313" key="7">
    <source>
        <dbReference type="Proteomes" id="UP000054988"/>
    </source>
</evidence>
<dbReference type="SMART" id="SM00154">
    <property type="entry name" value="ZnF_AN1"/>
    <property type="match status" value="1"/>
</dbReference>
<dbReference type="GO" id="GO:0005737">
    <property type="term" value="C:cytoplasm"/>
    <property type="evidence" value="ECO:0007669"/>
    <property type="project" value="TreeGrafter"/>
</dbReference>
<dbReference type="PROSITE" id="PS51039">
    <property type="entry name" value="ZF_AN1"/>
    <property type="match status" value="1"/>
</dbReference>
<accession>A0A0W0FG56</accession>
<feature type="domain" description="AN1-type" evidence="5">
    <location>
        <begin position="5"/>
        <end position="50"/>
    </location>
</feature>
<keyword evidence="2 4" id="KW-0863">Zinc-finger</keyword>
<dbReference type="PANTHER" id="PTHR14677">
    <property type="entry name" value="ARSENITE INDUCUBLE RNA ASSOCIATED PROTEIN AIP-1-RELATED"/>
    <property type="match status" value="1"/>
</dbReference>
<reference evidence="6 7" key="1">
    <citation type="submission" date="2015-12" db="EMBL/GenBank/DDBJ databases">
        <title>Draft genome sequence of Moniliophthora roreri, the causal agent of frosty pod rot of cacao.</title>
        <authorList>
            <person name="Aime M.C."/>
            <person name="Diaz-Valderrama J.R."/>
            <person name="Kijpornyongpan T."/>
            <person name="Phillips-Mora W."/>
        </authorList>
    </citation>
    <scope>NUCLEOTIDE SEQUENCE [LARGE SCALE GENOMIC DNA]</scope>
    <source>
        <strain evidence="6 7">MCA 2952</strain>
    </source>
</reference>
<evidence type="ECO:0000313" key="6">
    <source>
        <dbReference type="EMBL" id="KTB35172.1"/>
    </source>
</evidence>
<keyword evidence="1" id="KW-0479">Metal-binding</keyword>
<sequence>MSELLEVGNHCAVCPQIDFLPIRCHCNKFFCKDHIAPDAHTCSALGGSERSNFDNKLHRCHFENCQKLSLNLSGSDASSASCPQCTNCFCVEHPVAHNCSVNVTEKPRNEAARALLSKHFSAKASAKAAATATNAKPKSAAQQKLEMMKMRQRAVPLDPKDRFSSLSVAQRRFVKAKIESGAEEKIIWTQKDVTTGRVFDMLASHLCLPSSQWSRYRLCKVLEDEPLPLQNDKIFADEVDDGTLVVFVAS</sequence>
<evidence type="ECO:0000256" key="2">
    <source>
        <dbReference type="ARBA" id="ARBA00022771"/>
    </source>
</evidence>
<proteinExistence type="predicted"/>
<dbReference type="InterPro" id="IPR035896">
    <property type="entry name" value="AN1-like_Znf"/>
</dbReference>
<dbReference type="EMBL" id="LATX01002012">
    <property type="protein sequence ID" value="KTB35172.1"/>
    <property type="molecule type" value="Genomic_DNA"/>
</dbReference>
<comment type="caution">
    <text evidence="6">The sequence shown here is derived from an EMBL/GenBank/DDBJ whole genome shotgun (WGS) entry which is preliminary data.</text>
</comment>
<evidence type="ECO:0000256" key="4">
    <source>
        <dbReference type="PROSITE-ProRule" id="PRU00449"/>
    </source>
</evidence>
<dbReference type="GO" id="GO:0008270">
    <property type="term" value="F:zinc ion binding"/>
    <property type="evidence" value="ECO:0007669"/>
    <property type="project" value="UniProtKB-KW"/>
</dbReference>
<dbReference type="AlphaFoldDB" id="A0A0W0FG56"/>
<dbReference type="InterPro" id="IPR000058">
    <property type="entry name" value="Znf_AN1"/>
</dbReference>
<dbReference type="eggNOG" id="KOG3183">
    <property type="taxonomic scope" value="Eukaryota"/>
</dbReference>
<organism evidence="6 7">
    <name type="scientific">Moniliophthora roreri</name>
    <name type="common">Frosty pod rot fungus</name>
    <name type="synonym">Monilia roreri</name>
    <dbReference type="NCBI Taxonomy" id="221103"/>
    <lineage>
        <taxon>Eukaryota</taxon>
        <taxon>Fungi</taxon>
        <taxon>Dikarya</taxon>
        <taxon>Basidiomycota</taxon>
        <taxon>Agaricomycotina</taxon>
        <taxon>Agaricomycetes</taxon>
        <taxon>Agaricomycetidae</taxon>
        <taxon>Agaricales</taxon>
        <taxon>Marasmiineae</taxon>
        <taxon>Marasmiaceae</taxon>
        <taxon>Moniliophthora</taxon>
    </lineage>
</organism>
<dbReference type="SUPFAM" id="SSF118310">
    <property type="entry name" value="AN1-like Zinc finger"/>
    <property type="match status" value="2"/>
</dbReference>
<protein>
    <recommendedName>
        <fullName evidence="5">AN1-type domain-containing protein</fullName>
    </recommendedName>
</protein>
<dbReference type="Gene3D" id="4.10.1110.10">
    <property type="entry name" value="AN1-like Zinc finger"/>
    <property type="match status" value="2"/>
</dbReference>
<evidence type="ECO:0000256" key="1">
    <source>
        <dbReference type="ARBA" id="ARBA00022723"/>
    </source>
</evidence>
<keyword evidence="3" id="KW-0862">Zinc</keyword>
<evidence type="ECO:0000256" key="3">
    <source>
        <dbReference type="ARBA" id="ARBA00022833"/>
    </source>
</evidence>
<name>A0A0W0FG56_MONRR</name>
<dbReference type="Pfam" id="PF01428">
    <property type="entry name" value="zf-AN1"/>
    <property type="match status" value="1"/>
</dbReference>
<evidence type="ECO:0000259" key="5">
    <source>
        <dbReference type="PROSITE" id="PS51039"/>
    </source>
</evidence>
<dbReference type="PANTHER" id="PTHR14677:SF40">
    <property type="entry name" value="CDC48-ASSOCIATED UBIQUITIN-LIKE_ZINC FINGER PROTEIN 1"/>
    <property type="match status" value="1"/>
</dbReference>
<dbReference type="Proteomes" id="UP000054988">
    <property type="component" value="Unassembled WGS sequence"/>
</dbReference>
<gene>
    <name evidence="6" type="ORF">WG66_12270</name>
</gene>